<keyword evidence="1" id="KW-1133">Transmembrane helix</keyword>
<protein>
    <submittedName>
        <fullName evidence="2">Uncharacterized protein</fullName>
    </submittedName>
</protein>
<feature type="transmembrane region" description="Helical" evidence="1">
    <location>
        <begin position="171"/>
        <end position="195"/>
    </location>
</feature>
<keyword evidence="1" id="KW-0472">Membrane</keyword>
<evidence type="ECO:0000256" key="1">
    <source>
        <dbReference type="SAM" id="Phobius"/>
    </source>
</evidence>
<accession>A0A484N145</accession>
<gene>
    <name evidence="2" type="ORF">CCAM_LOCUS36345</name>
</gene>
<evidence type="ECO:0000313" key="3">
    <source>
        <dbReference type="Proteomes" id="UP000595140"/>
    </source>
</evidence>
<reference evidence="2 3" key="1">
    <citation type="submission" date="2018-04" db="EMBL/GenBank/DDBJ databases">
        <authorList>
            <person name="Vogel A."/>
        </authorList>
    </citation>
    <scope>NUCLEOTIDE SEQUENCE [LARGE SCALE GENOMIC DNA]</scope>
</reference>
<name>A0A484N145_9ASTE</name>
<keyword evidence="1" id="KW-0812">Transmembrane</keyword>
<evidence type="ECO:0000313" key="2">
    <source>
        <dbReference type="EMBL" id="VFQ94569.1"/>
    </source>
</evidence>
<keyword evidence="3" id="KW-1185">Reference proteome</keyword>
<sequence>MKLPKIPKPTVWKLHEILAEDDPVRLRGFFGGDEDESDDDGVPVEYEEVMTGCLEHGAKKCASYMLRGASHSYRRDLLHQAFQIPTCDPEVLELFLERFGGQEYANSPDFGGPPPIHIFLSKLSKIFPLCIWVPGSSLVKLLILLCDPQLRKKLHCLCACLLITHTPYPRLLLPFFLTVALLSWLPCFLSPIHLFSTL</sequence>
<dbReference type="Proteomes" id="UP000595140">
    <property type="component" value="Unassembled WGS sequence"/>
</dbReference>
<organism evidence="2 3">
    <name type="scientific">Cuscuta campestris</name>
    <dbReference type="NCBI Taxonomy" id="132261"/>
    <lineage>
        <taxon>Eukaryota</taxon>
        <taxon>Viridiplantae</taxon>
        <taxon>Streptophyta</taxon>
        <taxon>Embryophyta</taxon>
        <taxon>Tracheophyta</taxon>
        <taxon>Spermatophyta</taxon>
        <taxon>Magnoliopsida</taxon>
        <taxon>eudicotyledons</taxon>
        <taxon>Gunneridae</taxon>
        <taxon>Pentapetalae</taxon>
        <taxon>asterids</taxon>
        <taxon>lamiids</taxon>
        <taxon>Solanales</taxon>
        <taxon>Convolvulaceae</taxon>
        <taxon>Cuscuteae</taxon>
        <taxon>Cuscuta</taxon>
        <taxon>Cuscuta subgen. Grammica</taxon>
        <taxon>Cuscuta sect. Cleistogrammica</taxon>
    </lineage>
</organism>
<dbReference type="AlphaFoldDB" id="A0A484N145"/>
<dbReference type="EMBL" id="OOIL02005377">
    <property type="protein sequence ID" value="VFQ94569.1"/>
    <property type="molecule type" value="Genomic_DNA"/>
</dbReference>
<proteinExistence type="predicted"/>